<evidence type="ECO:0000256" key="2">
    <source>
        <dbReference type="ARBA" id="ARBA00008598"/>
    </source>
</evidence>
<evidence type="ECO:0000313" key="13">
    <source>
        <dbReference type="Proteomes" id="UP001320876"/>
    </source>
</evidence>
<dbReference type="InterPro" id="IPR055180">
    <property type="entry name" value="HsdR_RecA-like_helicase_dom_2"/>
</dbReference>
<dbReference type="PROSITE" id="PS51192">
    <property type="entry name" value="HELICASE_ATP_BIND_1"/>
    <property type="match status" value="1"/>
</dbReference>
<dbReference type="SMART" id="SM00487">
    <property type="entry name" value="DEXDc"/>
    <property type="match status" value="1"/>
</dbReference>
<evidence type="ECO:0000256" key="5">
    <source>
        <dbReference type="ARBA" id="ARBA00022747"/>
    </source>
</evidence>
<comment type="function">
    <text evidence="10">Subunit R is required for both nuclease and ATPase activities, but not for modification.</text>
</comment>
<evidence type="ECO:0000256" key="4">
    <source>
        <dbReference type="ARBA" id="ARBA00022741"/>
    </source>
</evidence>
<keyword evidence="3" id="KW-0540">Nuclease</keyword>
<sequence length="1055" mass="118737">MSDIGQKEIETQKRVIAKLSKLGWTYAGNWRQRPGNRNIEAGMLREFLEGRGVPEKLIIGAGHQLDQAAYHTGRSLYDRNRAVYDLLRYGVKVKPDAGEANQTVWLIDWVNPRNNHFAIFEEVTVAAPNPKAFDKRPDVVMYVNGIALGVLELKRSSVSVSNGIRQSRDSQKKEFIEPFFSTVQLVMAGNDSEGLRYGTIQTTEKYFLTWKEDGEEDNPLDRALGQLCTPERFLELIHNFVVFDAGIKKLCRHNQYFGVRAAQARIALRTGGIIWHTQGSGKSLTMVWLAKWILENRTDSRVLIVTDRTELDDQIEKVFKGVNEKIRRTRSGTDLIAVLNDTGPSLICSLIHKFGGKSSDDEAEGDIQGYIEELKKSLPPGFHAKGDLHVFVDECHRTQSGKLHEAMKILLPGAIFIGFTGTPLLKADKGTSVETFGSYIHTYKYDEAVADGVVLDLRYEARDIDQRLGSQEKIDQWFEAKTSGLTDLAKAQLKQRWGTLREVLSCKDRLEKIVADIVMDMAERPRLMDGHGNAMLVSDSIRSACGFYELLEKTELKGKCAIVTSYKPSPNDIKGEDSGEGLTEKLRQYEIYRRMLAEWFDEPEERAMYRVEEFEKEVKEKFIEEPGQLKLLIVVDKLLTGFDAPSATYLYIDKKMQDHGLFQAICRVNRLDGEDKEYGYIIDYRDLFNSIKDAVKDYTSGALEGYDKEDVSGLLKDRLGKAKERMEESREVVKALCEPVPPPCDEEAHLRYFCGDGSGPVALKNTEPARLALYKSVAALLRAYANIANELAEAGYPASEIAVIRAEVIRFEGLRDAVKIKSGDYIDLKRFEPAMRHLIDTYVRAEDSSKISALDEFSLVDLILKRGIDEAVEELPAGLRKKQGAVAETIENNVRKLIIDETPVNPKYYERMSELLDALIVLRKQQAIEYREYLRQIEKLVTDASNPSGAGGYPKAVATSAQRALFDNLGRDEDLALAVDAAVRVNRQDGFRENPVKRRKVRLAIEGVLKDFGRLADPAAKPVVGGIHEDGAEASPAGRAEIEQLVELVCRQHEY</sequence>
<protein>
    <recommendedName>
        <fullName evidence="10">Type I restriction enzyme endonuclease subunit</fullName>
        <shortName evidence="10">R protein</shortName>
        <ecNumber evidence="10">3.1.21.3</ecNumber>
    </recommendedName>
</protein>
<dbReference type="Gene3D" id="3.40.50.300">
    <property type="entry name" value="P-loop containing nucleotide triphosphate hydrolases"/>
    <property type="match status" value="2"/>
</dbReference>
<keyword evidence="4 10" id="KW-0547">Nucleotide-binding</keyword>
<dbReference type="SUPFAM" id="SSF52540">
    <property type="entry name" value="P-loop containing nucleoside triphosphate hydrolases"/>
    <property type="match status" value="1"/>
</dbReference>
<keyword evidence="8 10" id="KW-0067">ATP-binding</keyword>
<comment type="caution">
    <text evidence="12">The sequence shown here is derived from an EMBL/GenBank/DDBJ whole genome shotgun (WGS) entry which is preliminary data.</text>
</comment>
<comment type="catalytic activity">
    <reaction evidence="1 10">
        <text>Endonucleolytic cleavage of DNA to give random double-stranded fragments with terminal 5'-phosphates, ATP is simultaneously hydrolyzed.</text>
        <dbReference type="EC" id="3.1.21.3"/>
    </reaction>
</comment>
<dbReference type="Pfam" id="PF18766">
    <property type="entry name" value="SWI2_SNF2"/>
    <property type="match status" value="1"/>
</dbReference>
<evidence type="ECO:0000256" key="7">
    <source>
        <dbReference type="ARBA" id="ARBA00022801"/>
    </source>
</evidence>
<name>A0ABT3GGG6_9BACT</name>
<reference evidence="12 13" key="1">
    <citation type="submission" date="2022-10" db="EMBL/GenBank/DDBJ databases">
        <title>Luteolibacter arcticus strain CCTCC AB 2014275, whole genome shotgun sequencing project.</title>
        <authorList>
            <person name="Zhao G."/>
            <person name="Shen L."/>
        </authorList>
    </citation>
    <scope>NUCLEOTIDE SEQUENCE [LARGE SCALE GENOMIC DNA]</scope>
    <source>
        <strain evidence="12 13">CCTCC AB 2014275</strain>
    </source>
</reference>
<keyword evidence="5 10" id="KW-0680">Restriction system</keyword>
<evidence type="ECO:0000256" key="6">
    <source>
        <dbReference type="ARBA" id="ARBA00022759"/>
    </source>
</evidence>
<dbReference type="CDD" id="cd18800">
    <property type="entry name" value="SF2_C_EcoR124I-like"/>
    <property type="match status" value="1"/>
</dbReference>
<dbReference type="InterPro" id="IPR051268">
    <property type="entry name" value="Type-I_R_enzyme_R_subunit"/>
</dbReference>
<dbReference type="EC" id="3.1.21.3" evidence="10"/>
<dbReference type="InterPro" id="IPR027417">
    <property type="entry name" value="P-loop_NTPase"/>
</dbReference>
<dbReference type="EMBL" id="JAPDDT010000003">
    <property type="protein sequence ID" value="MCW1922669.1"/>
    <property type="molecule type" value="Genomic_DNA"/>
</dbReference>
<comment type="similarity">
    <text evidence="2 10">Belongs to the HsdR family.</text>
</comment>
<dbReference type="CDD" id="cd18030">
    <property type="entry name" value="DEXHc_RE_I_HsdR"/>
    <property type="match status" value="1"/>
</dbReference>
<keyword evidence="13" id="KW-1185">Reference proteome</keyword>
<dbReference type="RefSeq" id="WP_264486777.1">
    <property type="nucleotide sequence ID" value="NZ_JAPDDT010000003.1"/>
</dbReference>
<evidence type="ECO:0000259" key="11">
    <source>
        <dbReference type="PROSITE" id="PS51192"/>
    </source>
</evidence>
<gene>
    <name evidence="12" type="ORF">OKA05_08890</name>
</gene>
<dbReference type="Pfam" id="PF04313">
    <property type="entry name" value="HSDR_N"/>
    <property type="match status" value="1"/>
</dbReference>
<dbReference type="Gene3D" id="3.90.1570.50">
    <property type="match status" value="1"/>
</dbReference>
<proteinExistence type="inferred from homology"/>
<dbReference type="Pfam" id="PF22679">
    <property type="entry name" value="T1R_D3-like"/>
    <property type="match status" value="1"/>
</dbReference>
<dbReference type="InterPro" id="IPR014001">
    <property type="entry name" value="Helicase_ATP-bd"/>
</dbReference>
<keyword evidence="6" id="KW-0255">Endonuclease</keyword>
<dbReference type="NCBIfam" id="TIGR00348">
    <property type="entry name" value="hsdR"/>
    <property type="match status" value="1"/>
</dbReference>
<evidence type="ECO:0000256" key="9">
    <source>
        <dbReference type="ARBA" id="ARBA00023125"/>
    </source>
</evidence>
<dbReference type="PANTHER" id="PTHR30195:SF15">
    <property type="entry name" value="TYPE I RESTRICTION ENZYME HINDI ENDONUCLEASE SUBUNIT"/>
    <property type="match status" value="1"/>
</dbReference>
<dbReference type="InterPro" id="IPR040980">
    <property type="entry name" value="SWI2_SNF2"/>
</dbReference>
<dbReference type="InterPro" id="IPR004473">
    <property type="entry name" value="Restrct_endonuc_typeI_HsdR"/>
</dbReference>
<accession>A0ABT3GGG6</accession>
<evidence type="ECO:0000256" key="8">
    <source>
        <dbReference type="ARBA" id="ARBA00022840"/>
    </source>
</evidence>
<keyword evidence="9 10" id="KW-0238">DNA-binding</keyword>
<dbReference type="InterPro" id="IPR007409">
    <property type="entry name" value="Restrct_endonuc_type1_HsdR_N"/>
</dbReference>
<keyword evidence="7 10" id="KW-0378">Hydrolase</keyword>
<evidence type="ECO:0000256" key="10">
    <source>
        <dbReference type="RuleBase" id="RU364115"/>
    </source>
</evidence>
<evidence type="ECO:0000256" key="3">
    <source>
        <dbReference type="ARBA" id="ARBA00022722"/>
    </source>
</evidence>
<evidence type="ECO:0000313" key="12">
    <source>
        <dbReference type="EMBL" id="MCW1922669.1"/>
    </source>
</evidence>
<dbReference type="GO" id="GO:0009035">
    <property type="term" value="F:type I site-specific deoxyribonuclease activity"/>
    <property type="evidence" value="ECO:0007669"/>
    <property type="project" value="UniProtKB-EC"/>
</dbReference>
<dbReference type="CDD" id="cd22332">
    <property type="entry name" value="HsdR_N"/>
    <property type="match status" value="1"/>
</dbReference>
<organism evidence="12 13">
    <name type="scientific">Luteolibacter arcticus</name>
    <dbReference type="NCBI Taxonomy" id="1581411"/>
    <lineage>
        <taxon>Bacteria</taxon>
        <taxon>Pseudomonadati</taxon>
        <taxon>Verrucomicrobiota</taxon>
        <taxon>Verrucomicrobiia</taxon>
        <taxon>Verrucomicrobiales</taxon>
        <taxon>Verrucomicrobiaceae</taxon>
        <taxon>Luteolibacter</taxon>
    </lineage>
</organism>
<comment type="subunit">
    <text evidence="10">The type I restriction/modification system is composed of three polypeptides R, M and S.</text>
</comment>
<dbReference type="PANTHER" id="PTHR30195">
    <property type="entry name" value="TYPE I SITE-SPECIFIC DEOXYRIBONUCLEASE PROTEIN SUBUNIT M AND R"/>
    <property type="match status" value="1"/>
</dbReference>
<dbReference type="Proteomes" id="UP001320876">
    <property type="component" value="Unassembled WGS sequence"/>
</dbReference>
<evidence type="ECO:0000256" key="1">
    <source>
        <dbReference type="ARBA" id="ARBA00000851"/>
    </source>
</evidence>
<feature type="domain" description="Helicase ATP-binding" evidence="11">
    <location>
        <begin position="263"/>
        <end position="429"/>
    </location>
</feature>